<dbReference type="PANTHER" id="PTHR24223">
    <property type="entry name" value="ATP-BINDING CASSETTE SUB-FAMILY C"/>
    <property type="match status" value="1"/>
</dbReference>
<dbReference type="PROSITE" id="PS50929">
    <property type="entry name" value="ABC_TM1F"/>
    <property type="match status" value="2"/>
</dbReference>
<keyword evidence="3 10" id="KW-0812">Transmembrane</keyword>
<evidence type="ECO:0000256" key="2">
    <source>
        <dbReference type="ARBA" id="ARBA00022448"/>
    </source>
</evidence>
<feature type="compositionally biased region" description="Basic and acidic residues" evidence="9">
    <location>
        <begin position="252"/>
        <end position="263"/>
    </location>
</feature>
<feature type="region of interest" description="Disordered" evidence="9">
    <location>
        <begin position="246"/>
        <end position="266"/>
    </location>
</feature>
<dbReference type="FunFam" id="3.40.50.300:FF:000565">
    <property type="entry name" value="ABC bile acid transporter"/>
    <property type="match status" value="1"/>
</dbReference>
<evidence type="ECO:0000256" key="1">
    <source>
        <dbReference type="ARBA" id="ARBA00004141"/>
    </source>
</evidence>
<evidence type="ECO:0000259" key="12">
    <source>
        <dbReference type="PROSITE" id="PS50929"/>
    </source>
</evidence>
<dbReference type="SMART" id="SM00382">
    <property type="entry name" value="AAA"/>
    <property type="match status" value="2"/>
</dbReference>
<dbReference type="PANTHER" id="PTHR24223:SF464">
    <property type="entry name" value="ABC-TYPE TRANSPORTER CICA"/>
    <property type="match status" value="1"/>
</dbReference>
<feature type="transmembrane region" description="Helical" evidence="10">
    <location>
        <begin position="137"/>
        <end position="158"/>
    </location>
</feature>
<feature type="transmembrane region" description="Helical" evidence="10">
    <location>
        <begin position="944"/>
        <end position="961"/>
    </location>
</feature>
<feature type="region of interest" description="Disordered" evidence="9">
    <location>
        <begin position="1239"/>
        <end position="1265"/>
    </location>
</feature>
<dbReference type="InterPro" id="IPR017871">
    <property type="entry name" value="ABC_transporter-like_CS"/>
</dbReference>
<dbReference type="SUPFAM" id="SSF52540">
    <property type="entry name" value="P-loop containing nucleoside triphosphate hydrolases"/>
    <property type="match status" value="2"/>
</dbReference>
<sequence length="1389" mass="153138">MPIMTLKPKGNPEKVVVSAVRLTSSQDPEHQRTQAKSRWQRLNPLRLQKVPDVPQERMPSREHGASFLSRIFFLWVTPFINVGYLRELELEDIWKVSPSRTVASLTERLDTAQQQHLNSGRNRPLLRAICTTFEKELWIGLLCQVLSNVLGIMGPYLVRHLVSYGMAVVESQHSGRPGPAMGKGMGYAVGIFCMQATQSLSVSCSLYAAAMVGGQLRGVMTSKIFTKAMALSARAKAGTVAAAEGETSVGHGDGKARTSKADADAGASGWDNGRITTLMGVDALRVDHGFAFLFMFLVVPVALVLALVMSVLIIGYSALPGYGLLIVGVGTLTFVIRHLVTIRMDINKITDARVSLTQEILQNVRFVKLFGWESSFLARMQASRKNELRYLQKFFKVQMAIIVFMTSTPSYAAMVVFIVYAVTGHELSPDRIFAALAIFNAIRNPLSSFNFAMTKVTDGWAALIRLEQFFLAEEREELIQWDYGMREAIEVKNASFTWEQAVTADKERAEESTADSASSSDGDYRSDASQSHPFTLNDVNIEIGRGELIAVIGGVGSGKSSFLGALAGDMRLTSGHVRMGVTRAYCPQYAWIQNATVRDNILFGNQYDEERYNAVVDACALRADLAMLTHGDGTEIGERGITVSGGQKQRLNIARAIYSNSDLILMDDPLSAVDAHVGRHIMDNAICGLLKDRCRVLATHQLHVLSRCDRIVVMDEGSLHAVGTFEELMRTDSLFQELMLSAPQQEGSDSESDDDKPSQNVPSQPRPDNVSQSPAPALMQQEERASEGWGVWGTYIAASGSFLNLPIALVFLVLAGGMTLMTGVWLSFWTSNRFPNLSLGQYMGIYAALTVFQSVMLYLQSVQVKEAAAAASRRMLQQAMYRVLRAPVSFFDTTPLGRITNRFSQDVQIMDTEIADSLRMFLFAGVQVVGIITMVIVFYYYFAIAAAILLAVAVAAICVFLPSSRGTKRYEAVLRSVVFARFGESIIGSTCIQAYHKEAHFRERLHEAIDSMNGAYFLTIANQRWLNTLLDSVSNTMILVVVLLVAAARFPVDPSVSGLILSYMLTISQQMTFGVRMFAGLDNELNSVERIAHYANHLEQEAPLHQAPVPANWPEKGRIVFSDVQMRYRPNLPLILKGVTMDVRGGERIGIVGRTGAGKSSIMTALFRLTELSGGHISIDNVNIATVGLYDLRTRLTIIPQDPTLFHGTIRSNLDPFNEHTDLELWSAMRKAHLVAQDSPKDIPSTSFSAATSSTSSVPPGKTRNHLHLDTTVDKEGLNFSLGQRQLMALARALVRDSRIIICDEATSSVDFETDARVQETMATGFAGKTVLCIAHRLRTIIHYDRICVMDQGRIAEFDSPVNLWDRGGIFKTMCERSGIRREDIAVSG</sequence>
<dbReference type="CDD" id="cd18606">
    <property type="entry name" value="ABC_6TM_YOR1_D2_like"/>
    <property type="match status" value="1"/>
</dbReference>
<dbReference type="InterPro" id="IPR003593">
    <property type="entry name" value="AAA+_ATPase"/>
</dbReference>
<feature type="transmembrane region" description="Helical" evidence="10">
    <location>
        <begin position="807"/>
        <end position="828"/>
    </location>
</feature>
<keyword evidence="4" id="KW-0677">Repeat</keyword>
<feature type="transmembrane region" description="Helical" evidence="10">
    <location>
        <begin position="322"/>
        <end position="340"/>
    </location>
</feature>
<dbReference type="InterPro" id="IPR003439">
    <property type="entry name" value="ABC_transporter-like_ATP-bd"/>
</dbReference>
<dbReference type="CDD" id="cd03244">
    <property type="entry name" value="ABCC_MRP_domain2"/>
    <property type="match status" value="1"/>
</dbReference>
<dbReference type="GO" id="GO:0005524">
    <property type="term" value="F:ATP binding"/>
    <property type="evidence" value="ECO:0007669"/>
    <property type="project" value="UniProtKB-KW"/>
</dbReference>
<dbReference type="OrthoDB" id="6500128at2759"/>
<dbReference type="PROSITE" id="PS00211">
    <property type="entry name" value="ABC_TRANSPORTER_1"/>
    <property type="match status" value="2"/>
</dbReference>
<feature type="transmembrane region" description="Helical" evidence="10">
    <location>
        <begin position="840"/>
        <end position="859"/>
    </location>
</feature>
<keyword evidence="7 10" id="KW-1133">Transmembrane helix</keyword>
<dbReference type="Gene3D" id="3.40.50.300">
    <property type="entry name" value="P-loop containing nucleotide triphosphate hydrolases"/>
    <property type="match status" value="2"/>
</dbReference>
<keyword evidence="6" id="KW-0067">ATP-binding</keyword>
<accession>A0A2I2FGV9</accession>
<dbReference type="FunFam" id="1.20.1560.10:FF:000013">
    <property type="entry name" value="ABC transporter C family member 2"/>
    <property type="match status" value="1"/>
</dbReference>
<organism evidence="13 14">
    <name type="scientific">Aspergillus candidus</name>
    <dbReference type="NCBI Taxonomy" id="41067"/>
    <lineage>
        <taxon>Eukaryota</taxon>
        <taxon>Fungi</taxon>
        <taxon>Dikarya</taxon>
        <taxon>Ascomycota</taxon>
        <taxon>Pezizomycotina</taxon>
        <taxon>Eurotiomycetes</taxon>
        <taxon>Eurotiomycetidae</taxon>
        <taxon>Eurotiales</taxon>
        <taxon>Aspergillaceae</taxon>
        <taxon>Aspergillus</taxon>
        <taxon>Aspergillus subgen. Circumdati</taxon>
    </lineage>
</organism>
<feature type="domain" description="ABC transporter" evidence="11">
    <location>
        <begin position="517"/>
        <end position="741"/>
    </location>
</feature>
<dbReference type="FunFam" id="3.40.50.300:FF:000997">
    <property type="entry name" value="Multidrug resistance-associated protein 1"/>
    <property type="match status" value="1"/>
</dbReference>
<evidence type="ECO:0000256" key="3">
    <source>
        <dbReference type="ARBA" id="ARBA00022692"/>
    </source>
</evidence>
<feature type="domain" description="ABC transmembrane type-1" evidence="12">
    <location>
        <begin position="807"/>
        <end position="1083"/>
    </location>
</feature>
<keyword evidence="5" id="KW-0547">Nucleotide-binding</keyword>
<dbReference type="Proteomes" id="UP000234585">
    <property type="component" value="Unassembled WGS sequence"/>
</dbReference>
<protein>
    <submittedName>
        <fullName evidence="13">P-loop containing nucleoside triphosphate hydrolase protein</fullName>
    </submittedName>
</protein>
<feature type="region of interest" description="Disordered" evidence="9">
    <location>
        <begin position="505"/>
        <end position="531"/>
    </location>
</feature>
<feature type="transmembrane region" description="Helical" evidence="10">
    <location>
        <begin position="399"/>
        <end position="420"/>
    </location>
</feature>
<dbReference type="Gene3D" id="1.20.1560.10">
    <property type="entry name" value="ABC transporter type 1, transmembrane domain"/>
    <property type="match status" value="2"/>
</dbReference>
<evidence type="ECO:0000313" key="13">
    <source>
        <dbReference type="EMBL" id="PLB39865.1"/>
    </source>
</evidence>
<name>A0A2I2FGV9_ASPCN</name>
<keyword evidence="13" id="KW-0378">Hydrolase</keyword>
<evidence type="ECO:0000256" key="4">
    <source>
        <dbReference type="ARBA" id="ARBA00022737"/>
    </source>
</evidence>
<evidence type="ECO:0000256" key="5">
    <source>
        <dbReference type="ARBA" id="ARBA00022741"/>
    </source>
</evidence>
<dbReference type="GO" id="GO:0005737">
    <property type="term" value="C:cytoplasm"/>
    <property type="evidence" value="ECO:0007669"/>
    <property type="project" value="UniProtKB-ARBA"/>
</dbReference>
<dbReference type="InterPro" id="IPR011527">
    <property type="entry name" value="ABC1_TM_dom"/>
</dbReference>
<evidence type="ECO:0000256" key="9">
    <source>
        <dbReference type="SAM" id="MobiDB-lite"/>
    </source>
</evidence>
<keyword evidence="8 10" id="KW-0472">Membrane</keyword>
<dbReference type="GeneID" id="36519055"/>
<dbReference type="CDD" id="cd03250">
    <property type="entry name" value="ABCC_MRP_domain1"/>
    <property type="match status" value="1"/>
</dbReference>
<evidence type="ECO:0000256" key="7">
    <source>
        <dbReference type="ARBA" id="ARBA00022989"/>
    </source>
</evidence>
<dbReference type="RefSeq" id="XP_024673877.1">
    <property type="nucleotide sequence ID" value="XM_024811895.1"/>
</dbReference>
<evidence type="ECO:0000313" key="14">
    <source>
        <dbReference type="Proteomes" id="UP000234585"/>
    </source>
</evidence>
<dbReference type="EMBL" id="KZ559127">
    <property type="protein sequence ID" value="PLB39865.1"/>
    <property type="molecule type" value="Genomic_DNA"/>
</dbReference>
<dbReference type="Pfam" id="PF00005">
    <property type="entry name" value="ABC_tran"/>
    <property type="match status" value="2"/>
</dbReference>
<dbReference type="InterPro" id="IPR050173">
    <property type="entry name" value="ABC_transporter_C-like"/>
</dbReference>
<proteinExistence type="predicted"/>
<dbReference type="Pfam" id="PF00664">
    <property type="entry name" value="ABC_membrane"/>
    <property type="match status" value="2"/>
</dbReference>
<feature type="transmembrane region" description="Helical" evidence="10">
    <location>
        <begin position="289"/>
        <end position="316"/>
    </location>
</feature>
<feature type="transmembrane region" description="Helical" evidence="10">
    <location>
        <begin position="920"/>
        <end position="938"/>
    </location>
</feature>
<feature type="domain" description="ABC transporter" evidence="11">
    <location>
        <begin position="1119"/>
        <end position="1377"/>
    </location>
</feature>
<reference evidence="13 14" key="1">
    <citation type="submission" date="2017-12" db="EMBL/GenBank/DDBJ databases">
        <authorList>
            <consortium name="DOE Joint Genome Institute"/>
            <person name="Haridas S."/>
            <person name="Kjaerbolling I."/>
            <person name="Vesth T.C."/>
            <person name="Frisvad J.C."/>
            <person name="Nybo J.L."/>
            <person name="Theobald S."/>
            <person name="Kuo A."/>
            <person name="Bowyer P."/>
            <person name="Matsuda Y."/>
            <person name="Mondo S."/>
            <person name="Lyhne E.K."/>
            <person name="Kogle M.E."/>
            <person name="Clum A."/>
            <person name="Lipzen A."/>
            <person name="Salamov A."/>
            <person name="Ngan C.Y."/>
            <person name="Daum C."/>
            <person name="Chiniquy J."/>
            <person name="Barry K."/>
            <person name="LaButti K."/>
            <person name="Simmons B.A."/>
            <person name="Magnuson J.K."/>
            <person name="Mortensen U.H."/>
            <person name="Larsen T.O."/>
            <person name="Grigoriev I.V."/>
            <person name="Baker S.E."/>
            <person name="Andersen M.R."/>
            <person name="Nordberg H.P."/>
            <person name="Cantor M.N."/>
            <person name="Hua S.X."/>
        </authorList>
    </citation>
    <scope>NUCLEOTIDE SEQUENCE [LARGE SCALE GENOMIC DNA]</scope>
    <source>
        <strain evidence="13 14">CBS 102.13</strain>
    </source>
</reference>
<evidence type="ECO:0000259" key="11">
    <source>
        <dbReference type="PROSITE" id="PS50893"/>
    </source>
</evidence>
<dbReference type="InterPro" id="IPR036640">
    <property type="entry name" value="ABC1_TM_sf"/>
</dbReference>
<feature type="region of interest" description="Disordered" evidence="9">
    <location>
        <begin position="742"/>
        <end position="779"/>
    </location>
</feature>
<keyword evidence="14" id="KW-1185">Reference proteome</keyword>
<feature type="compositionally biased region" description="Low complexity" evidence="9">
    <location>
        <begin position="1245"/>
        <end position="1257"/>
    </location>
</feature>
<evidence type="ECO:0000256" key="10">
    <source>
        <dbReference type="SAM" id="Phobius"/>
    </source>
</evidence>
<dbReference type="GO" id="GO:0016887">
    <property type="term" value="F:ATP hydrolysis activity"/>
    <property type="evidence" value="ECO:0007669"/>
    <property type="project" value="InterPro"/>
</dbReference>
<evidence type="ECO:0000256" key="6">
    <source>
        <dbReference type="ARBA" id="ARBA00022840"/>
    </source>
</evidence>
<dbReference type="GO" id="GO:0016020">
    <property type="term" value="C:membrane"/>
    <property type="evidence" value="ECO:0007669"/>
    <property type="project" value="UniProtKB-SubCell"/>
</dbReference>
<dbReference type="InterPro" id="IPR027417">
    <property type="entry name" value="P-loop_NTPase"/>
</dbReference>
<dbReference type="PROSITE" id="PS50893">
    <property type="entry name" value="ABC_TRANSPORTER_2"/>
    <property type="match status" value="2"/>
</dbReference>
<keyword evidence="2" id="KW-0813">Transport</keyword>
<feature type="domain" description="ABC transmembrane type-1" evidence="12">
    <location>
        <begin position="138"/>
        <end position="458"/>
    </location>
</feature>
<evidence type="ECO:0000256" key="8">
    <source>
        <dbReference type="ARBA" id="ARBA00023136"/>
    </source>
</evidence>
<dbReference type="STRING" id="41067.A0A2I2FGV9"/>
<dbReference type="SUPFAM" id="SSF90123">
    <property type="entry name" value="ABC transporter transmembrane region"/>
    <property type="match status" value="2"/>
</dbReference>
<comment type="subcellular location">
    <subcellularLocation>
        <location evidence="1">Membrane</location>
        <topology evidence="1">Multi-pass membrane protein</topology>
    </subcellularLocation>
</comment>
<dbReference type="CDD" id="cd18597">
    <property type="entry name" value="ABC_6TM_YOR1_D1_like"/>
    <property type="match status" value="1"/>
</dbReference>
<dbReference type="GO" id="GO:0140359">
    <property type="term" value="F:ABC-type transporter activity"/>
    <property type="evidence" value="ECO:0007669"/>
    <property type="project" value="InterPro"/>
</dbReference>
<gene>
    <name evidence="13" type="ORF">BDW47DRAFT_102574</name>
</gene>